<dbReference type="EMBL" id="AP024086">
    <property type="protein sequence ID" value="BCL61442.1"/>
    <property type="molecule type" value="Genomic_DNA"/>
</dbReference>
<evidence type="ECO:0000313" key="4">
    <source>
        <dbReference type="Proteomes" id="UP000826725"/>
    </source>
</evidence>
<organism evidence="3 4">
    <name type="scientific">Desulfomarina profundi</name>
    <dbReference type="NCBI Taxonomy" id="2772557"/>
    <lineage>
        <taxon>Bacteria</taxon>
        <taxon>Pseudomonadati</taxon>
        <taxon>Thermodesulfobacteriota</taxon>
        <taxon>Desulfobulbia</taxon>
        <taxon>Desulfobulbales</taxon>
        <taxon>Desulfobulbaceae</taxon>
        <taxon>Desulfomarina</taxon>
    </lineage>
</organism>
<accession>A0A8D5FWX2</accession>
<evidence type="ECO:0000313" key="3">
    <source>
        <dbReference type="EMBL" id="BCL61442.1"/>
    </source>
</evidence>
<name>A0A8D5FWX2_9BACT</name>
<reference evidence="3" key="1">
    <citation type="submission" date="2020-09" db="EMBL/GenBank/DDBJ databases">
        <title>Desulfogranum mesoprofundum gen. nov., sp. nov., a novel mesophilic, sulfate-reducing chemolithoautotroph isolated from a deep-sea hydrothermal vent chimney in the Suiyo Seamount.</title>
        <authorList>
            <person name="Hashimoto Y."/>
            <person name="Nakagawa S."/>
        </authorList>
    </citation>
    <scope>NUCLEOTIDE SEQUENCE</scope>
    <source>
        <strain evidence="3">KT2</strain>
    </source>
</reference>
<gene>
    <name evidence="3" type="ORF">DGMP_21350</name>
</gene>
<protein>
    <recommendedName>
        <fullName evidence="2">SHOCT domain-containing protein</fullName>
    </recommendedName>
</protein>
<evidence type="ECO:0000259" key="2">
    <source>
        <dbReference type="Pfam" id="PF09851"/>
    </source>
</evidence>
<proteinExistence type="predicted"/>
<feature type="transmembrane region" description="Helical" evidence="1">
    <location>
        <begin position="20"/>
        <end position="44"/>
    </location>
</feature>
<feature type="domain" description="SHOCT" evidence="2">
    <location>
        <begin position="61"/>
        <end position="83"/>
    </location>
</feature>
<dbReference type="Proteomes" id="UP000826725">
    <property type="component" value="Chromosome"/>
</dbReference>
<dbReference type="AlphaFoldDB" id="A0A8D5FWX2"/>
<dbReference type="KEGG" id="dbk:DGMP_21350"/>
<sequence length="87" mass="10028">MMHSGYSGFGYNGNWLCGPGAFFPGPIGWIVTLLFWALLIYLAVKIFRAVFSDKSSKNVSRLERLKERYAQGEISEDEYNRMKVEIR</sequence>
<dbReference type="InterPro" id="IPR018649">
    <property type="entry name" value="SHOCT"/>
</dbReference>
<keyword evidence="1" id="KW-0812">Transmembrane</keyword>
<keyword evidence="4" id="KW-1185">Reference proteome</keyword>
<dbReference type="RefSeq" id="WP_228853897.1">
    <property type="nucleotide sequence ID" value="NZ_AP024086.1"/>
</dbReference>
<keyword evidence="1" id="KW-1133">Transmembrane helix</keyword>
<evidence type="ECO:0000256" key="1">
    <source>
        <dbReference type="SAM" id="Phobius"/>
    </source>
</evidence>
<keyword evidence="1" id="KW-0472">Membrane</keyword>
<dbReference type="Pfam" id="PF09851">
    <property type="entry name" value="SHOCT"/>
    <property type="match status" value="1"/>
</dbReference>